<dbReference type="SFLD" id="SFLDG01129">
    <property type="entry name" value="C1.5:_HAD__Beta-PGM__Phosphata"/>
    <property type="match status" value="1"/>
</dbReference>
<dbReference type="SFLD" id="SFLDS00003">
    <property type="entry name" value="Haloacid_Dehalogenase"/>
    <property type="match status" value="1"/>
</dbReference>
<dbReference type="OrthoDB" id="9793014at2"/>
<sequence length="222" mass="24693">MTEAPAPLRLVIFDFDGTLSDSGGWFLSIIDHLSDRYGFRRVAPHEIEPMRKMSSRDVISHLRIPRWKLPFISRYVRRLFGRNTHQVKLFDGVSEMLAQIEAMGIPLALVTSNSEANARAVLGPDNAARFSWWACGASLFGKAPKFRKIVRASGIPVGQMVSLGDETRDIDAAREVGIRAGAVLWGYAEPEAFAHLNPDIAFATPDQVVAFVRQSAQMDREP</sequence>
<dbReference type="Pfam" id="PF13419">
    <property type="entry name" value="HAD_2"/>
    <property type="match status" value="1"/>
</dbReference>
<evidence type="ECO:0000313" key="2">
    <source>
        <dbReference type="Proteomes" id="UP000318055"/>
    </source>
</evidence>
<dbReference type="EMBL" id="CP042239">
    <property type="protein sequence ID" value="QDX26058.1"/>
    <property type="molecule type" value="Genomic_DNA"/>
</dbReference>
<evidence type="ECO:0000313" key="1">
    <source>
        <dbReference type="EMBL" id="QDX26058.1"/>
    </source>
</evidence>
<dbReference type="InterPro" id="IPR036412">
    <property type="entry name" value="HAD-like_sf"/>
</dbReference>
<dbReference type="AlphaFoldDB" id="A0A518RF38"/>
<dbReference type="GO" id="GO:0005829">
    <property type="term" value="C:cytosol"/>
    <property type="evidence" value="ECO:0007669"/>
    <property type="project" value="TreeGrafter"/>
</dbReference>
<reference evidence="1 2" key="1">
    <citation type="submission" date="2019-07" db="EMBL/GenBank/DDBJ databases">
        <title>Sphingomonas alkalisoli sp. nov., isolated from rhizosphere soil of Suaedae salsa.</title>
        <authorList>
            <person name="Zhang H."/>
            <person name="Xu L."/>
            <person name="Zhang J.-X."/>
            <person name="Sun J.-Q."/>
        </authorList>
    </citation>
    <scope>NUCLEOTIDE SEQUENCE [LARGE SCALE GENOMIC DNA]</scope>
    <source>
        <strain evidence="1 2">XS-10</strain>
    </source>
</reference>
<dbReference type="InterPro" id="IPR041492">
    <property type="entry name" value="HAD_2"/>
</dbReference>
<dbReference type="GO" id="GO:0008967">
    <property type="term" value="F:phosphoglycolate phosphatase activity"/>
    <property type="evidence" value="ECO:0007669"/>
    <property type="project" value="TreeGrafter"/>
</dbReference>
<protein>
    <submittedName>
        <fullName evidence="1">HAD family hydrolase</fullName>
    </submittedName>
</protein>
<dbReference type="InterPro" id="IPR023198">
    <property type="entry name" value="PGP-like_dom2"/>
</dbReference>
<dbReference type="Gene3D" id="1.10.150.240">
    <property type="entry name" value="Putative phosphatase, domain 2"/>
    <property type="match status" value="1"/>
</dbReference>
<name>A0A518RF38_9SPHN</name>
<dbReference type="GO" id="GO:0006281">
    <property type="term" value="P:DNA repair"/>
    <property type="evidence" value="ECO:0007669"/>
    <property type="project" value="TreeGrafter"/>
</dbReference>
<organism evidence="1 2">
    <name type="scientific">Sphingomonas suaedae</name>
    <dbReference type="NCBI Taxonomy" id="2599297"/>
    <lineage>
        <taxon>Bacteria</taxon>
        <taxon>Pseudomonadati</taxon>
        <taxon>Pseudomonadota</taxon>
        <taxon>Alphaproteobacteria</taxon>
        <taxon>Sphingomonadales</taxon>
        <taxon>Sphingomonadaceae</taxon>
        <taxon>Sphingomonas</taxon>
    </lineage>
</organism>
<keyword evidence="1" id="KW-0378">Hydrolase</keyword>
<dbReference type="InterPro" id="IPR050155">
    <property type="entry name" value="HAD-like_hydrolase_sf"/>
</dbReference>
<dbReference type="Proteomes" id="UP000318055">
    <property type="component" value="Chromosome"/>
</dbReference>
<keyword evidence="2" id="KW-1185">Reference proteome</keyword>
<dbReference type="InterPro" id="IPR023214">
    <property type="entry name" value="HAD_sf"/>
</dbReference>
<gene>
    <name evidence="1" type="ORF">FPZ54_08490</name>
</gene>
<dbReference type="SUPFAM" id="SSF56784">
    <property type="entry name" value="HAD-like"/>
    <property type="match status" value="1"/>
</dbReference>
<dbReference type="PANTHER" id="PTHR43434">
    <property type="entry name" value="PHOSPHOGLYCOLATE PHOSPHATASE"/>
    <property type="match status" value="1"/>
</dbReference>
<dbReference type="RefSeq" id="WP_145846406.1">
    <property type="nucleotide sequence ID" value="NZ_CP042239.1"/>
</dbReference>
<dbReference type="KEGG" id="ssua:FPZ54_08490"/>
<dbReference type="Gene3D" id="3.40.50.1000">
    <property type="entry name" value="HAD superfamily/HAD-like"/>
    <property type="match status" value="1"/>
</dbReference>
<proteinExistence type="predicted"/>
<accession>A0A518RF38</accession>
<dbReference type="PANTHER" id="PTHR43434:SF13">
    <property type="entry name" value="PHOSPHOGLYCOLATE PHOSPHATASE"/>
    <property type="match status" value="1"/>
</dbReference>